<evidence type="ECO:0000313" key="2">
    <source>
        <dbReference type="EMBL" id="KZV27108.1"/>
    </source>
</evidence>
<keyword evidence="3" id="KW-1185">Reference proteome</keyword>
<evidence type="ECO:0000256" key="1">
    <source>
        <dbReference type="SAM" id="MobiDB-lite"/>
    </source>
</evidence>
<sequence>MPRRARDQQDDDAPPPHPPPQMTPFERANVEMLAGITRILERQSERSGKPHEEDVTERFCKEGRKEFVGTTDSLAVERDSCAWCHYTRFARLSGDPLVYFECIHTEDGYCSESMGVALAVTVPLGEELTTTNACRVWR</sequence>
<gene>
    <name evidence="2" type="ORF">F511_36959</name>
</gene>
<protein>
    <submittedName>
        <fullName evidence="2">Inactive rhomboid protein 1-like</fullName>
    </submittedName>
</protein>
<dbReference type="AlphaFoldDB" id="A0A2Z7B0K1"/>
<reference evidence="2 3" key="1">
    <citation type="journal article" date="2015" name="Proc. Natl. Acad. Sci. U.S.A.">
        <title>The resurrection genome of Boea hygrometrica: A blueprint for survival of dehydration.</title>
        <authorList>
            <person name="Xiao L."/>
            <person name="Yang G."/>
            <person name="Zhang L."/>
            <person name="Yang X."/>
            <person name="Zhao S."/>
            <person name="Ji Z."/>
            <person name="Zhou Q."/>
            <person name="Hu M."/>
            <person name="Wang Y."/>
            <person name="Chen M."/>
            <person name="Xu Y."/>
            <person name="Jin H."/>
            <person name="Xiao X."/>
            <person name="Hu G."/>
            <person name="Bao F."/>
            <person name="Hu Y."/>
            <person name="Wan P."/>
            <person name="Li L."/>
            <person name="Deng X."/>
            <person name="Kuang T."/>
            <person name="Xiang C."/>
            <person name="Zhu J.K."/>
            <person name="Oliver M.J."/>
            <person name="He Y."/>
        </authorList>
    </citation>
    <scope>NUCLEOTIDE SEQUENCE [LARGE SCALE GENOMIC DNA]</scope>
    <source>
        <strain evidence="3">cv. XS01</strain>
    </source>
</reference>
<dbReference type="Proteomes" id="UP000250235">
    <property type="component" value="Unassembled WGS sequence"/>
</dbReference>
<organism evidence="2 3">
    <name type="scientific">Dorcoceras hygrometricum</name>
    <dbReference type="NCBI Taxonomy" id="472368"/>
    <lineage>
        <taxon>Eukaryota</taxon>
        <taxon>Viridiplantae</taxon>
        <taxon>Streptophyta</taxon>
        <taxon>Embryophyta</taxon>
        <taxon>Tracheophyta</taxon>
        <taxon>Spermatophyta</taxon>
        <taxon>Magnoliopsida</taxon>
        <taxon>eudicotyledons</taxon>
        <taxon>Gunneridae</taxon>
        <taxon>Pentapetalae</taxon>
        <taxon>asterids</taxon>
        <taxon>lamiids</taxon>
        <taxon>Lamiales</taxon>
        <taxon>Gesneriaceae</taxon>
        <taxon>Didymocarpoideae</taxon>
        <taxon>Trichosporeae</taxon>
        <taxon>Loxocarpinae</taxon>
        <taxon>Dorcoceras</taxon>
    </lineage>
</organism>
<evidence type="ECO:0000313" key="3">
    <source>
        <dbReference type="Proteomes" id="UP000250235"/>
    </source>
</evidence>
<name>A0A2Z7B0K1_9LAMI</name>
<feature type="region of interest" description="Disordered" evidence="1">
    <location>
        <begin position="1"/>
        <end position="24"/>
    </location>
</feature>
<proteinExistence type="predicted"/>
<dbReference type="EMBL" id="KV010676">
    <property type="protein sequence ID" value="KZV27108.1"/>
    <property type="molecule type" value="Genomic_DNA"/>
</dbReference>
<accession>A0A2Z7B0K1</accession>